<keyword evidence="2" id="KW-1185">Reference proteome</keyword>
<evidence type="ECO:0008006" key="3">
    <source>
        <dbReference type="Google" id="ProtNLM"/>
    </source>
</evidence>
<accession>A0ABY8QWU7</accession>
<name>A0ABY8QWU7_9MICO</name>
<dbReference type="EMBL" id="CP090958">
    <property type="protein sequence ID" value="WGW12635.1"/>
    <property type="molecule type" value="Genomic_DNA"/>
</dbReference>
<dbReference type="Proteomes" id="UP001209083">
    <property type="component" value="Chromosome"/>
</dbReference>
<dbReference type="RefSeq" id="WP_349639439.1">
    <property type="nucleotide sequence ID" value="NZ_CP090958.1"/>
</dbReference>
<reference evidence="1 2" key="1">
    <citation type="submission" date="2023-05" db="EMBL/GenBank/DDBJ databases">
        <title>Lithophilousrod everest ZFBP1038 complete genpme.</title>
        <authorList>
            <person name="Tian M."/>
        </authorList>
    </citation>
    <scope>NUCLEOTIDE SEQUENCE [LARGE SCALE GENOMIC DNA]</scope>
    <source>
        <strain evidence="1 2">ZFBP1038</strain>
    </source>
</reference>
<sequence>MAEQIDDSDLTIPGVNQFRARTETKIAVLEVLRTGRAGRYPVVQLTDEELYALEGDRDPIAGMPYLSTLKGEQREFAREIASRSMASRDLIRISDVDEQGMPTFALPAEVQGVLAARSAASSVIIAERQASEAGVVRVLFIQADQEVVVEEEVLPAGVHVFSVKPFDAAAEDLQEFLDPDAVASVSGKPREVDLVAVTRGEATYGPIENEARWASVLTLVTANDASGQTSPVDGDATVQERRLTVYCAQDRVEVAEPHPDSAVVDIRAFSEDELRELVLELVTGGA</sequence>
<proteinExistence type="predicted"/>
<evidence type="ECO:0000313" key="1">
    <source>
        <dbReference type="EMBL" id="WGW12635.1"/>
    </source>
</evidence>
<gene>
    <name evidence="1" type="ORF">LWF01_02375</name>
</gene>
<organism evidence="1 2">
    <name type="scientific">Saxibacter everestensis</name>
    <dbReference type="NCBI Taxonomy" id="2909229"/>
    <lineage>
        <taxon>Bacteria</taxon>
        <taxon>Bacillati</taxon>
        <taxon>Actinomycetota</taxon>
        <taxon>Actinomycetes</taxon>
        <taxon>Micrococcales</taxon>
        <taxon>Brevibacteriaceae</taxon>
        <taxon>Saxibacter</taxon>
    </lineage>
</organism>
<protein>
    <recommendedName>
        <fullName evidence="3">ESX secretion-associated protein EspG</fullName>
    </recommendedName>
</protein>
<evidence type="ECO:0000313" key="2">
    <source>
        <dbReference type="Proteomes" id="UP001209083"/>
    </source>
</evidence>